<feature type="domain" description="MYND-type" evidence="5">
    <location>
        <begin position="224"/>
        <end position="267"/>
    </location>
</feature>
<evidence type="ECO:0000256" key="3">
    <source>
        <dbReference type="ARBA" id="ARBA00022833"/>
    </source>
</evidence>
<dbReference type="Proteomes" id="UP000287166">
    <property type="component" value="Unassembled WGS sequence"/>
</dbReference>
<gene>
    <name evidence="6" type="ORF">SCP_1800810</name>
</gene>
<evidence type="ECO:0000256" key="2">
    <source>
        <dbReference type="ARBA" id="ARBA00022771"/>
    </source>
</evidence>
<evidence type="ECO:0000313" key="7">
    <source>
        <dbReference type="Proteomes" id="UP000287166"/>
    </source>
</evidence>
<keyword evidence="7" id="KW-1185">Reference proteome</keyword>
<accession>A0A401H6P8</accession>
<protein>
    <recommendedName>
        <fullName evidence="5">MYND-type domain-containing protein</fullName>
    </recommendedName>
</protein>
<evidence type="ECO:0000313" key="6">
    <source>
        <dbReference type="EMBL" id="GBE90059.1"/>
    </source>
</evidence>
<dbReference type="EMBL" id="BFAD01000018">
    <property type="protein sequence ID" value="GBE90059.1"/>
    <property type="molecule type" value="Genomic_DNA"/>
</dbReference>
<dbReference type="SUPFAM" id="SSF144232">
    <property type="entry name" value="HIT/MYND zinc finger-like"/>
    <property type="match status" value="1"/>
</dbReference>
<proteinExistence type="predicted"/>
<dbReference type="OrthoDB" id="432970at2759"/>
<dbReference type="AlphaFoldDB" id="A0A401H6P8"/>
<keyword evidence="3" id="KW-0862">Zinc</keyword>
<keyword evidence="1" id="KW-0479">Metal-binding</keyword>
<dbReference type="Pfam" id="PF01753">
    <property type="entry name" value="zf-MYND"/>
    <property type="match status" value="1"/>
</dbReference>
<name>A0A401H6P8_9APHY</name>
<dbReference type="Gene3D" id="1.25.40.20">
    <property type="entry name" value="Ankyrin repeat-containing domain"/>
    <property type="match status" value="1"/>
</dbReference>
<keyword evidence="2 4" id="KW-0863">Zinc-finger</keyword>
<reference evidence="6 7" key="1">
    <citation type="journal article" date="2018" name="Sci. Rep.">
        <title>Genome sequence of the cauliflower mushroom Sparassis crispa (Hanabiratake) and its association with beneficial usage.</title>
        <authorList>
            <person name="Kiyama R."/>
            <person name="Furutani Y."/>
            <person name="Kawaguchi K."/>
            <person name="Nakanishi T."/>
        </authorList>
    </citation>
    <scope>NUCLEOTIDE SEQUENCE [LARGE SCALE GENOMIC DNA]</scope>
</reference>
<dbReference type="GeneID" id="38786976"/>
<dbReference type="InParanoid" id="A0A401H6P8"/>
<organism evidence="6 7">
    <name type="scientific">Sparassis crispa</name>
    <dbReference type="NCBI Taxonomy" id="139825"/>
    <lineage>
        <taxon>Eukaryota</taxon>
        <taxon>Fungi</taxon>
        <taxon>Dikarya</taxon>
        <taxon>Basidiomycota</taxon>
        <taxon>Agaricomycotina</taxon>
        <taxon>Agaricomycetes</taxon>
        <taxon>Polyporales</taxon>
        <taxon>Sparassidaceae</taxon>
        <taxon>Sparassis</taxon>
    </lineage>
</organism>
<dbReference type="STRING" id="139825.A0A401H6P8"/>
<evidence type="ECO:0000259" key="5">
    <source>
        <dbReference type="PROSITE" id="PS50865"/>
    </source>
</evidence>
<dbReference type="InterPro" id="IPR036770">
    <property type="entry name" value="Ankyrin_rpt-contain_sf"/>
</dbReference>
<dbReference type="GO" id="GO:0008270">
    <property type="term" value="F:zinc ion binding"/>
    <property type="evidence" value="ECO:0007669"/>
    <property type="project" value="UniProtKB-KW"/>
</dbReference>
<evidence type="ECO:0000256" key="4">
    <source>
        <dbReference type="PROSITE-ProRule" id="PRU00134"/>
    </source>
</evidence>
<dbReference type="InterPro" id="IPR002893">
    <property type="entry name" value="Znf_MYND"/>
</dbReference>
<sequence>MEPSRDLDSFGGMLLMGELERIKADYANRVSRIQSRAGSEEAAREGAAKELFALHWGPTRVPIYNLLLLSTLIYSPCRSKHLAIARWLITEAEVPVDGTDLSGSTALYHAISTKPSFDTEYGQILHDAGASVNHRNRYGGTAAHEMSLIWQPQNKSLVERAADGLKWYLDHGGNIDIKDNDGMSVRFAVDSTRKLVLRGITDMAIWDVVDKEDKRRKRLGNKCCTFCGREPEGDVKLLLCSQCKSASYCAPPRKCQKQDWPRHKEACKQFKSAGQGMTYLGVNLGW</sequence>
<evidence type="ECO:0000256" key="1">
    <source>
        <dbReference type="ARBA" id="ARBA00022723"/>
    </source>
</evidence>
<comment type="caution">
    <text evidence="6">The sequence shown here is derived from an EMBL/GenBank/DDBJ whole genome shotgun (WGS) entry which is preliminary data.</text>
</comment>
<dbReference type="SUPFAM" id="SSF48403">
    <property type="entry name" value="Ankyrin repeat"/>
    <property type="match status" value="1"/>
</dbReference>
<dbReference type="PROSITE" id="PS50865">
    <property type="entry name" value="ZF_MYND_2"/>
    <property type="match status" value="1"/>
</dbReference>
<dbReference type="Gene3D" id="6.10.140.2220">
    <property type="match status" value="1"/>
</dbReference>
<dbReference type="RefSeq" id="XP_027620972.1">
    <property type="nucleotide sequence ID" value="XM_027765171.1"/>
</dbReference>